<dbReference type="AlphaFoldDB" id="A0A9N9DF54"/>
<accession>A0A9N9DF54</accession>
<proteinExistence type="predicted"/>
<comment type="caution">
    <text evidence="2">The sequence shown here is derived from an EMBL/GenBank/DDBJ whole genome shotgun (WGS) entry which is preliminary data.</text>
</comment>
<dbReference type="OrthoDB" id="2364290at2759"/>
<reference evidence="2" key="1">
    <citation type="submission" date="2021-06" db="EMBL/GenBank/DDBJ databases">
        <authorList>
            <person name="Kallberg Y."/>
            <person name="Tangrot J."/>
            <person name="Rosling A."/>
        </authorList>
    </citation>
    <scope>NUCLEOTIDE SEQUENCE</scope>
    <source>
        <strain evidence="2">AZ414A</strain>
    </source>
</reference>
<evidence type="ECO:0000313" key="3">
    <source>
        <dbReference type="Proteomes" id="UP000789706"/>
    </source>
</evidence>
<name>A0A9N9DF54_9GLOM</name>
<protein>
    <submittedName>
        <fullName evidence="2">5044_t:CDS:1</fullName>
    </submittedName>
</protein>
<sequence>MSTLHSDSDTRTRSISTTSYRGAVHETDELKKFRYYWWKTGIMHSKAKWDEATLPYELASDVSYDAYVEQTDKHNIHGWWEWENGTVRVVEFPSGFLESCVGAIVQEIYDTTRNVKGTYADILSLGATTTRSHEFAKEAHASFRPNQKPHVNAGGSDGETRPWPNIVVEGAHSQSVAYLLSKVENYWLKPGRAHDAIAIKIEPTTPLSVMTAWHYCINNRTNIGALSPLI</sequence>
<feature type="region of interest" description="Disordered" evidence="1">
    <location>
        <begin position="139"/>
        <end position="160"/>
    </location>
</feature>
<organism evidence="2 3">
    <name type="scientific">Diversispora eburnea</name>
    <dbReference type="NCBI Taxonomy" id="1213867"/>
    <lineage>
        <taxon>Eukaryota</taxon>
        <taxon>Fungi</taxon>
        <taxon>Fungi incertae sedis</taxon>
        <taxon>Mucoromycota</taxon>
        <taxon>Glomeromycotina</taxon>
        <taxon>Glomeromycetes</taxon>
        <taxon>Diversisporales</taxon>
        <taxon>Diversisporaceae</taxon>
        <taxon>Diversispora</taxon>
    </lineage>
</organism>
<dbReference type="Proteomes" id="UP000789706">
    <property type="component" value="Unassembled WGS sequence"/>
</dbReference>
<feature type="non-terminal residue" evidence="2">
    <location>
        <position position="1"/>
    </location>
</feature>
<keyword evidence="3" id="KW-1185">Reference proteome</keyword>
<dbReference type="EMBL" id="CAJVPK010004361">
    <property type="protein sequence ID" value="CAG8636058.1"/>
    <property type="molecule type" value="Genomic_DNA"/>
</dbReference>
<gene>
    <name evidence="2" type="ORF">DEBURN_LOCUS10973</name>
</gene>
<evidence type="ECO:0000313" key="2">
    <source>
        <dbReference type="EMBL" id="CAG8636058.1"/>
    </source>
</evidence>
<evidence type="ECO:0000256" key="1">
    <source>
        <dbReference type="SAM" id="MobiDB-lite"/>
    </source>
</evidence>